<keyword evidence="9" id="KW-1185">Reference proteome</keyword>
<dbReference type="InterPro" id="IPR001792">
    <property type="entry name" value="Acylphosphatase-like_dom"/>
</dbReference>
<dbReference type="EC" id="3.6.1.7" evidence="2 5"/>
<evidence type="ECO:0000256" key="6">
    <source>
        <dbReference type="RuleBase" id="RU004168"/>
    </source>
</evidence>
<dbReference type="Proteomes" id="UP000261011">
    <property type="component" value="Unassembled WGS sequence"/>
</dbReference>
<dbReference type="Pfam" id="PF00708">
    <property type="entry name" value="Acylphosphatase"/>
    <property type="match status" value="1"/>
</dbReference>
<evidence type="ECO:0000256" key="5">
    <source>
        <dbReference type="PROSITE-ProRule" id="PRU00520"/>
    </source>
</evidence>
<reference evidence="8 9" key="1">
    <citation type="submission" date="2018-08" db="EMBL/GenBank/DDBJ databases">
        <title>A genome reference for cultivated species of the human gut microbiota.</title>
        <authorList>
            <person name="Zou Y."/>
            <person name="Xue W."/>
            <person name="Luo G."/>
        </authorList>
    </citation>
    <scope>NUCLEOTIDE SEQUENCE [LARGE SCALE GENOMIC DNA]</scope>
    <source>
        <strain evidence="8 9">OF01-3</strain>
    </source>
</reference>
<dbReference type="InterPro" id="IPR036046">
    <property type="entry name" value="Acylphosphatase-like_dom_sf"/>
</dbReference>
<feature type="active site" evidence="5">
    <location>
        <position position="36"/>
    </location>
</feature>
<dbReference type="EMBL" id="QVEU01000003">
    <property type="protein sequence ID" value="RGB76602.1"/>
    <property type="molecule type" value="Genomic_DNA"/>
</dbReference>
<evidence type="ECO:0000256" key="1">
    <source>
        <dbReference type="ARBA" id="ARBA00005614"/>
    </source>
</evidence>
<proteinExistence type="inferred from homology"/>
<evidence type="ECO:0000259" key="7">
    <source>
        <dbReference type="PROSITE" id="PS51160"/>
    </source>
</evidence>
<evidence type="ECO:0000313" key="8">
    <source>
        <dbReference type="EMBL" id="RGB76602.1"/>
    </source>
</evidence>
<dbReference type="PANTHER" id="PTHR47268">
    <property type="entry name" value="ACYLPHOSPHATASE"/>
    <property type="match status" value="1"/>
</dbReference>
<evidence type="ECO:0000256" key="4">
    <source>
        <dbReference type="ARBA" id="ARBA00047645"/>
    </source>
</evidence>
<protein>
    <recommendedName>
        <fullName evidence="3 5">acylphosphatase</fullName>
        <ecNumber evidence="2 5">3.6.1.7</ecNumber>
    </recommendedName>
</protein>
<dbReference type="Gene3D" id="3.30.70.100">
    <property type="match status" value="1"/>
</dbReference>
<dbReference type="OrthoDB" id="9808093at2"/>
<comment type="caution">
    <text evidence="8">The sequence shown here is derived from an EMBL/GenBank/DDBJ whole genome shotgun (WGS) entry which is preliminary data.</text>
</comment>
<evidence type="ECO:0000313" key="9">
    <source>
        <dbReference type="Proteomes" id="UP000261011"/>
    </source>
</evidence>
<evidence type="ECO:0000256" key="2">
    <source>
        <dbReference type="ARBA" id="ARBA00012150"/>
    </source>
</evidence>
<dbReference type="PROSITE" id="PS51160">
    <property type="entry name" value="ACYLPHOSPHATASE_3"/>
    <property type="match status" value="1"/>
</dbReference>
<evidence type="ECO:0000256" key="3">
    <source>
        <dbReference type="ARBA" id="ARBA00015991"/>
    </source>
</evidence>
<feature type="domain" description="Acylphosphatase-like" evidence="7">
    <location>
        <begin position="3"/>
        <end position="89"/>
    </location>
</feature>
<organism evidence="8 9">
    <name type="scientific">Anaerococcus nagyae</name>
    <dbReference type="NCBI Taxonomy" id="1755241"/>
    <lineage>
        <taxon>Bacteria</taxon>
        <taxon>Bacillati</taxon>
        <taxon>Bacillota</taxon>
        <taxon>Tissierellia</taxon>
        <taxon>Tissierellales</taxon>
        <taxon>Peptoniphilaceae</taxon>
        <taxon>Anaerococcus</taxon>
    </lineage>
</organism>
<dbReference type="SUPFAM" id="SSF54975">
    <property type="entry name" value="Acylphosphatase/BLUF domain-like"/>
    <property type="match status" value="1"/>
</dbReference>
<dbReference type="InterPro" id="IPR020456">
    <property type="entry name" value="Acylphosphatase"/>
</dbReference>
<comment type="catalytic activity">
    <reaction evidence="4 5">
        <text>an acyl phosphate + H2O = a carboxylate + phosphate + H(+)</text>
        <dbReference type="Rhea" id="RHEA:14965"/>
        <dbReference type="ChEBI" id="CHEBI:15377"/>
        <dbReference type="ChEBI" id="CHEBI:15378"/>
        <dbReference type="ChEBI" id="CHEBI:29067"/>
        <dbReference type="ChEBI" id="CHEBI:43474"/>
        <dbReference type="ChEBI" id="CHEBI:59918"/>
        <dbReference type="EC" id="3.6.1.7"/>
    </reaction>
</comment>
<keyword evidence="5" id="KW-0378">Hydrolase</keyword>
<dbReference type="GO" id="GO:0003998">
    <property type="term" value="F:acylphosphatase activity"/>
    <property type="evidence" value="ECO:0007669"/>
    <property type="project" value="UniProtKB-EC"/>
</dbReference>
<accession>A0A3E2TIU7</accession>
<comment type="similarity">
    <text evidence="1 6">Belongs to the acylphosphatase family.</text>
</comment>
<sequence length="89" mass="10295">MKTYHLIFKGRVQGVGFRYTSKMIADKLKLVGTVKNLSNGDVEVYVKGEETNIEKFIEEIKNQRFIRIDSIDKNEVNKSIDCLSFNIVH</sequence>
<dbReference type="AlphaFoldDB" id="A0A3E2TIU7"/>
<gene>
    <name evidence="8" type="ORF">DXA39_05370</name>
</gene>
<name>A0A3E2TIU7_9FIRM</name>
<dbReference type="RefSeq" id="WP_117521695.1">
    <property type="nucleotide sequence ID" value="NZ_AP031484.1"/>
</dbReference>
<feature type="active site" evidence="5">
    <location>
        <position position="18"/>
    </location>
</feature>
<dbReference type="PANTHER" id="PTHR47268:SF4">
    <property type="entry name" value="ACYLPHOSPHATASE"/>
    <property type="match status" value="1"/>
</dbReference>